<dbReference type="InterPro" id="IPR051449">
    <property type="entry name" value="ABC-2_transporter_component"/>
</dbReference>
<keyword evidence="3 6" id="KW-0812">Transmembrane</keyword>
<keyword evidence="2" id="KW-1003">Cell membrane</keyword>
<sequence length="436" mass="48119">MNKILLILQREYLVRVQKRSFVIMTLLGPLLIAAVYSVPVILALRDSKARTIAVIDESGLLKGDFKGDKKLTFKSLTGSLHSGKQAVLDEKYYAVLYIPKMTVDNPAGIKLFSKKGISLEVEGAVERSLKREIEGVKLRQAGIDTQVLERIDTRVSIDTKNLTGDDGDEKDSSTGAAFIVGFAAAFIIYISIFIYGVQVMRGVIEEKTNRIVEVIISSVKPFQLMVGKITGIALVGLTQFLLWIILGTAISTVAIGMMRSASGAGQEQMDEALRESPALEQRANGIEKAMNAMSTLDVPLLLGSFLFYFLGGYLIYSALFAAVGAAADSETDTQQFMFPITIPLILSFVLAQYVIQNPDGPLAFWLSMIPLTSPIIMMVRIPFNPPAWEIALSMVLLVLGFLFITWLAARIYRVGILMYGKKVNYKELAKWVFYRA</sequence>
<keyword evidence="5 6" id="KW-0472">Membrane</keyword>
<evidence type="ECO:0000256" key="5">
    <source>
        <dbReference type="ARBA" id="ARBA00023136"/>
    </source>
</evidence>
<name>A0A6J4K285_9SPHI</name>
<dbReference type="AlphaFoldDB" id="A0A6J4K285"/>
<feature type="transmembrane region" description="Helical" evidence="6">
    <location>
        <begin position="176"/>
        <end position="199"/>
    </location>
</feature>
<dbReference type="InterPro" id="IPR013525">
    <property type="entry name" value="ABC2_TM"/>
</dbReference>
<dbReference type="EMBL" id="CADCTQ010000405">
    <property type="protein sequence ID" value="CAA9293910.1"/>
    <property type="molecule type" value="Genomic_DNA"/>
</dbReference>
<evidence type="ECO:0000313" key="8">
    <source>
        <dbReference type="EMBL" id="CAA9293910.1"/>
    </source>
</evidence>
<dbReference type="SUPFAM" id="SSF53850">
    <property type="entry name" value="Periplasmic binding protein-like II"/>
    <property type="match status" value="1"/>
</dbReference>
<evidence type="ECO:0000259" key="7">
    <source>
        <dbReference type="Pfam" id="PF12698"/>
    </source>
</evidence>
<reference evidence="8" key="1">
    <citation type="submission" date="2020-02" db="EMBL/GenBank/DDBJ databases">
        <authorList>
            <person name="Meier V. D."/>
        </authorList>
    </citation>
    <scope>NUCLEOTIDE SEQUENCE</scope>
    <source>
        <strain evidence="8">AVDCRST_MAG56</strain>
    </source>
</reference>
<dbReference type="PANTHER" id="PTHR30294">
    <property type="entry name" value="MEMBRANE COMPONENT OF ABC TRANSPORTER YHHJ-RELATED"/>
    <property type="match status" value="1"/>
</dbReference>
<evidence type="ECO:0000256" key="6">
    <source>
        <dbReference type="SAM" id="Phobius"/>
    </source>
</evidence>
<evidence type="ECO:0000256" key="3">
    <source>
        <dbReference type="ARBA" id="ARBA00022692"/>
    </source>
</evidence>
<feature type="transmembrane region" description="Helical" evidence="6">
    <location>
        <begin position="240"/>
        <end position="258"/>
    </location>
</feature>
<proteinExistence type="predicted"/>
<gene>
    <name evidence="8" type="ORF">AVDCRST_MAG56-5787</name>
</gene>
<dbReference type="GO" id="GO:0005886">
    <property type="term" value="C:plasma membrane"/>
    <property type="evidence" value="ECO:0007669"/>
    <property type="project" value="UniProtKB-SubCell"/>
</dbReference>
<dbReference type="Pfam" id="PF12698">
    <property type="entry name" value="ABC2_membrane_3"/>
    <property type="match status" value="1"/>
</dbReference>
<dbReference type="GO" id="GO:0140359">
    <property type="term" value="F:ABC-type transporter activity"/>
    <property type="evidence" value="ECO:0007669"/>
    <property type="project" value="InterPro"/>
</dbReference>
<feature type="transmembrane region" description="Helical" evidence="6">
    <location>
        <begin position="298"/>
        <end position="316"/>
    </location>
</feature>
<comment type="subcellular location">
    <subcellularLocation>
        <location evidence="1">Cell membrane</location>
        <topology evidence="1">Multi-pass membrane protein</topology>
    </subcellularLocation>
</comment>
<feature type="transmembrane region" description="Helical" evidence="6">
    <location>
        <begin position="21"/>
        <end position="44"/>
    </location>
</feature>
<organism evidence="8">
    <name type="scientific">uncultured Cytophagales bacterium</name>
    <dbReference type="NCBI Taxonomy" id="158755"/>
    <lineage>
        <taxon>Bacteria</taxon>
        <taxon>Pseudomonadati</taxon>
        <taxon>Bacteroidota</taxon>
        <taxon>Sphingobacteriia</taxon>
        <taxon>Sphingobacteriales</taxon>
        <taxon>environmental samples</taxon>
    </lineage>
</organism>
<evidence type="ECO:0000256" key="4">
    <source>
        <dbReference type="ARBA" id="ARBA00022989"/>
    </source>
</evidence>
<evidence type="ECO:0000256" key="1">
    <source>
        <dbReference type="ARBA" id="ARBA00004651"/>
    </source>
</evidence>
<feature type="transmembrane region" description="Helical" evidence="6">
    <location>
        <begin position="336"/>
        <end position="355"/>
    </location>
</feature>
<accession>A0A6J4K285</accession>
<feature type="domain" description="ABC-2 type transporter transmembrane" evidence="7">
    <location>
        <begin position="19"/>
        <end position="409"/>
    </location>
</feature>
<dbReference type="Gene3D" id="3.40.190.10">
    <property type="entry name" value="Periplasmic binding protein-like II"/>
    <property type="match status" value="1"/>
</dbReference>
<keyword evidence="4 6" id="KW-1133">Transmembrane helix</keyword>
<protein>
    <submittedName>
        <fullName evidence="8">ABC transporter, permease protein</fullName>
    </submittedName>
</protein>
<dbReference type="PANTHER" id="PTHR30294:SF29">
    <property type="entry name" value="MULTIDRUG ABC TRANSPORTER PERMEASE YBHS-RELATED"/>
    <property type="match status" value="1"/>
</dbReference>
<feature type="transmembrane region" description="Helical" evidence="6">
    <location>
        <begin position="387"/>
        <end position="409"/>
    </location>
</feature>
<evidence type="ECO:0000256" key="2">
    <source>
        <dbReference type="ARBA" id="ARBA00022475"/>
    </source>
</evidence>